<proteinExistence type="inferred from homology"/>
<dbReference type="EMBL" id="CP084931">
    <property type="protein sequence ID" value="USI74875.1"/>
    <property type="molecule type" value="Genomic_DNA"/>
</dbReference>
<keyword evidence="2" id="KW-0812">Transmembrane</keyword>
<dbReference type="Proteomes" id="UP001056937">
    <property type="component" value="Chromosome 2"/>
</dbReference>
<evidence type="ECO:0000256" key="2">
    <source>
        <dbReference type="RuleBase" id="RU362097"/>
    </source>
</evidence>
<protein>
    <submittedName>
        <fullName evidence="3">Efflux transporter outer membrane subunit</fullName>
    </submittedName>
</protein>
<dbReference type="Gene3D" id="2.20.200.10">
    <property type="entry name" value="Outer membrane efflux proteins (OEP)"/>
    <property type="match status" value="1"/>
</dbReference>
<keyword evidence="2" id="KW-0449">Lipoprotein</keyword>
<dbReference type="InterPro" id="IPR010131">
    <property type="entry name" value="MdtP/NodT-like"/>
</dbReference>
<dbReference type="RefSeq" id="WP_252168689.1">
    <property type="nucleotide sequence ID" value="NZ_CP084931.1"/>
</dbReference>
<dbReference type="InterPro" id="IPR003423">
    <property type="entry name" value="OMP_efflux"/>
</dbReference>
<dbReference type="SUPFAM" id="SSF56954">
    <property type="entry name" value="Outer membrane efflux proteins (OEP)"/>
    <property type="match status" value="1"/>
</dbReference>
<organism evidence="3 4">
    <name type="scientific">Sphingomonas morindae</name>
    <dbReference type="NCBI Taxonomy" id="1541170"/>
    <lineage>
        <taxon>Bacteria</taxon>
        <taxon>Pseudomonadati</taxon>
        <taxon>Pseudomonadota</taxon>
        <taxon>Alphaproteobacteria</taxon>
        <taxon>Sphingomonadales</taxon>
        <taxon>Sphingomonadaceae</taxon>
        <taxon>Sphingomonas</taxon>
    </lineage>
</organism>
<comment type="similarity">
    <text evidence="1 2">Belongs to the outer membrane factor (OMF) (TC 1.B.17) family.</text>
</comment>
<gene>
    <name evidence="3" type="ORF">LHA26_17020</name>
</gene>
<comment type="subcellular location">
    <subcellularLocation>
        <location evidence="2">Cell membrane</location>
        <topology evidence="2">Lipid-anchor</topology>
    </subcellularLocation>
</comment>
<dbReference type="Pfam" id="PF02321">
    <property type="entry name" value="OEP"/>
    <property type="match status" value="2"/>
</dbReference>
<dbReference type="PROSITE" id="PS51257">
    <property type="entry name" value="PROKAR_LIPOPROTEIN"/>
    <property type="match status" value="1"/>
</dbReference>
<feature type="chain" id="PRO_5044979839" evidence="2">
    <location>
        <begin position="28"/>
        <end position="468"/>
    </location>
</feature>
<keyword evidence="2" id="KW-0732">Signal</keyword>
<keyword evidence="2" id="KW-0472">Membrane</keyword>
<evidence type="ECO:0000313" key="3">
    <source>
        <dbReference type="EMBL" id="USI74875.1"/>
    </source>
</evidence>
<dbReference type="Gene3D" id="1.20.1600.10">
    <property type="entry name" value="Outer membrane efflux proteins (OEP)"/>
    <property type="match status" value="1"/>
</dbReference>
<dbReference type="PANTHER" id="PTHR30203:SF33">
    <property type="entry name" value="BLR4455 PROTEIN"/>
    <property type="match status" value="1"/>
</dbReference>
<sequence length="468" mass="49146">MARRFARGAPLALAAALAGCSLAPRYAVPPTATPVAFKEVPPGWAMASPAAGAQPAAWWQAFGDPRLDALEAQLETANPSLAAALARYDQARGALREADAALAPQVSLGGSVGRQRVSGNRPIAVGGAATYTDYRIGPSASWEIDLFGRLRDQVRAGRAEVEASAADVAGTRLALQVSLASAYFEMRGLDARTRLLEETVAAFQRAYDLTDVRHQGGIASGLDTSRSRALLASARAELAAVHAARAAYEHAVAALVGVPASSFALAVDARQPAPPVFAAGTPSTLLQRRPDIDAAERRIAAANARIGVARAALFPVLSLGAGGGFETTGANLLSKASSYWALGPAALALPLFDGGARRARLRIARAQFEEAAAAYRQTVLTAFREVEDDFAQNRWLIDQVRDTEEAARAAERTRDLALVRYRDGASDYLEVVTAQTAALDAERALLQLRTQQITTAVDTVRALGGATG</sequence>
<keyword evidence="2" id="KW-1134">Transmembrane beta strand</keyword>
<evidence type="ECO:0000313" key="4">
    <source>
        <dbReference type="Proteomes" id="UP001056937"/>
    </source>
</evidence>
<keyword evidence="2" id="KW-0564">Palmitate</keyword>
<dbReference type="NCBIfam" id="TIGR01845">
    <property type="entry name" value="outer_NodT"/>
    <property type="match status" value="1"/>
</dbReference>
<accession>A0ABY4XD21</accession>
<name>A0ABY4XD21_9SPHN</name>
<dbReference type="PANTHER" id="PTHR30203">
    <property type="entry name" value="OUTER MEMBRANE CATION EFFLUX PROTEIN"/>
    <property type="match status" value="1"/>
</dbReference>
<evidence type="ECO:0000256" key="1">
    <source>
        <dbReference type="ARBA" id="ARBA00007613"/>
    </source>
</evidence>
<keyword evidence="4" id="KW-1185">Reference proteome</keyword>
<feature type="signal peptide" evidence="2">
    <location>
        <begin position="1"/>
        <end position="27"/>
    </location>
</feature>
<reference evidence="3" key="1">
    <citation type="journal article" date="2022" name="Toxins">
        <title>Genomic Analysis of Sphingopyxis sp. USTB-05 for Biodegrading Cyanobacterial Hepatotoxins.</title>
        <authorList>
            <person name="Liu C."/>
            <person name="Xu Q."/>
            <person name="Zhao Z."/>
            <person name="Zhang H."/>
            <person name="Liu X."/>
            <person name="Yin C."/>
            <person name="Liu Y."/>
            <person name="Yan H."/>
        </authorList>
    </citation>
    <scope>NUCLEOTIDE SEQUENCE</scope>
    <source>
        <strain evidence="3">NBD5</strain>
    </source>
</reference>